<gene>
    <name evidence="2" type="ORF">TRFO_35725</name>
</gene>
<dbReference type="VEuPathDB" id="TrichDB:TRFO_35725"/>
<proteinExistence type="predicted"/>
<dbReference type="RefSeq" id="XP_068351069.1">
    <property type="nucleotide sequence ID" value="XM_068510421.1"/>
</dbReference>
<dbReference type="SMART" id="SM00671">
    <property type="entry name" value="SEL1"/>
    <property type="match status" value="3"/>
</dbReference>
<name>A0A1J4JKZ0_9EUKA</name>
<organism evidence="2 3">
    <name type="scientific">Tritrichomonas foetus</name>
    <dbReference type="NCBI Taxonomy" id="1144522"/>
    <lineage>
        <taxon>Eukaryota</taxon>
        <taxon>Metamonada</taxon>
        <taxon>Parabasalia</taxon>
        <taxon>Tritrichomonadida</taxon>
        <taxon>Tritrichomonadidae</taxon>
        <taxon>Tritrichomonas</taxon>
    </lineage>
</organism>
<keyword evidence="3" id="KW-1185">Reference proteome</keyword>
<comment type="caution">
    <text evidence="2">The sequence shown here is derived from an EMBL/GenBank/DDBJ whole genome shotgun (WGS) entry which is preliminary data.</text>
</comment>
<reference evidence="2" key="1">
    <citation type="submission" date="2016-10" db="EMBL/GenBank/DDBJ databases">
        <authorList>
            <person name="Benchimol M."/>
            <person name="Almeida L.G."/>
            <person name="Vasconcelos A.T."/>
            <person name="Perreira-Neves A."/>
            <person name="Rosa I.A."/>
            <person name="Tasca T."/>
            <person name="Bogo M.R."/>
            <person name="de Souza W."/>
        </authorList>
    </citation>
    <scope>NUCLEOTIDE SEQUENCE [LARGE SCALE GENOMIC DNA]</scope>
    <source>
        <strain evidence="2">K</strain>
    </source>
</reference>
<dbReference type="Proteomes" id="UP000179807">
    <property type="component" value="Unassembled WGS sequence"/>
</dbReference>
<dbReference type="Gene3D" id="1.25.40.10">
    <property type="entry name" value="Tetratricopeptide repeat domain"/>
    <property type="match status" value="3"/>
</dbReference>
<dbReference type="EMBL" id="MLAK01001084">
    <property type="protein sequence ID" value="OHS97932.1"/>
    <property type="molecule type" value="Genomic_DNA"/>
</dbReference>
<dbReference type="InterPro" id="IPR011990">
    <property type="entry name" value="TPR-like_helical_dom_sf"/>
</dbReference>
<dbReference type="GeneID" id="94845125"/>
<evidence type="ECO:0000256" key="1">
    <source>
        <dbReference type="SAM" id="MobiDB-lite"/>
    </source>
</evidence>
<dbReference type="AlphaFoldDB" id="A0A1J4JKZ0"/>
<evidence type="ECO:0000313" key="3">
    <source>
        <dbReference type="Proteomes" id="UP000179807"/>
    </source>
</evidence>
<sequence>MQNFFADALNFPGLELLDIDEQLRIFLASENPRQMYELGRKLFIYEEKTEKDSEICFKLMLAASENKIDESNYFLGKYYFEGIFPVSRNIDKAFYYFTRVTKTLYNNSNISSETHLQHRITRKLKHFHFKKISDKMPQIEREAENGFYQQVDNNNNKMKNKSKNKSDDHAKKHHRKERKEIKEIVSYSYLYLGFICENLYEFTNAYQMFIRSANLHNYDALAAISAYRISRRGGAHRNKNESMKLLKLCEEKGSIYALSLLSDSYFKGLCFMLNECKCFNYYCKAFLSKNLFSAAAIGINLYFARGIEPNETGKDIYYLAYYLSKNGTPKSSKFYQKLFQLLQPYIEKYQKSPKYSHLTDHVHNTLFNSFCCQQHEQISIFSFMGLFFNGYHLNINPDRGFNIYVKGFLQKSLPSTRNLGISYRLSNSGCTYDEDQLFHLYKLSKKYQIFGISGESDYLLGNCYFEQDFKNYNPLKGVKHYMQAIKSGHIDSYSKFHKLLKENKVPISSTKLKLRNDTVDSLSKLNYALSRRQYISQLAYIQISLKNIYKQGNKLSMYLYGRELLFSNDQKLINKGRKIIEKALQYGYFCTELGDIRYDVAELMDLSEYSFDKNNRSVFLFLMNIGSLHGFSTCHDILAFFMEEFKYPKERILKHFRKSGLLENGYTRKDYADHLTKHYKHEFDKFKIASEMYLINNNHNEYKAVINTMKSIMD</sequence>
<dbReference type="InterPro" id="IPR006597">
    <property type="entry name" value="Sel1-like"/>
</dbReference>
<dbReference type="Pfam" id="PF08238">
    <property type="entry name" value="Sel1"/>
    <property type="match status" value="3"/>
</dbReference>
<accession>A0A1J4JKZ0</accession>
<feature type="region of interest" description="Disordered" evidence="1">
    <location>
        <begin position="147"/>
        <end position="177"/>
    </location>
</feature>
<protein>
    <submittedName>
        <fullName evidence="2">Uncharacterized protein</fullName>
    </submittedName>
</protein>
<dbReference type="SUPFAM" id="SSF81901">
    <property type="entry name" value="HCP-like"/>
    <property type="match status" value="1"/>
</dbReference>
<evidence type="ECO:0000313" key="2">
    <source>
        <dbReference type="EMBL" id="OHS97932.1"/>
    </source>
</evidence>